<keyword evidence="2" id="KW-1185">Reference proteome</keyword>
<evidence type="ECO:0008006" key="3">
    <source>
        <dbReference type="Google" id="ProtNLM"/>
    </source>
</evidence>
<protein>
    <recommendedName>
        <fullName evidence="3">WD domain, G-beta repeat protein</fullName>
    </recommendedName>
</protein>
<dbReference type="AlphaFoldDB" id="A0A0B1TU86"/>
<gene>
    <name evidence="1" type="ORF">OESDEN_00348</name>
</gene>
<dbReference type="SUPFAM" id="SSF50978">
    <property type="entry name" value="WD40 repeat-like"/>
    <property type="match status" value="1"/>
</dbReference>
<evidence type="ECO:0000313" key="2">
    <source>
        <dbReference type="Proteomes" id="UP000053660"/>
    </source>
</evidence>
<organism evidence="1 2">
    <name type="scientific">Oesophagostomum dentatum</name>
    <name type="common">Nodular worm</name>
    <dbReference type="NCBI Taxonomy" id="61180"/>
    <lineage>
        <taxon>Eukaryota</taxon>
        <taxon>Metazoa</taxon>
        <taxon>Ecdysozoa</taxon>
        <taxon>Nematoda</taxon>
        <taxon>Chromadorea</taxon>
        <taxon>Rhabditida</taxon>
        <taxon>Rhabditina</taxon>
        <taxon>Rhabditomorpha</taxon>
        <taxon>Strongyloidea</taxon>
        <taxon>Strongylidae</taxon>
        <taxon>Oesophagostomum</taxon>
    </lineage>
</organism>
<dbReference type="OrthoDB" id="756370at2759"/>
<dbReference type="Proteomes" id="UP000053660">
    <property type="component" value="Unassembled WGS sequence"/>
</dbReference>
<evidence type="ECO:0000313" key="1">
    <source>
        <dbReference type="EMBL" id="KHJ99666.1"/>
    </source>
</evidence>
<dbReference type="InterPro" id="IPR036322">
    <property type="entry name" value="WD40_repeat_dom_sf"/>
</dbReference>
<proteinExistence type="predicted"/>
<dbReference type="EMBL" id="KN549210">
    <property type="protein sequence ID" value="KHJ99666.1"/>
    <property type="molecule type" value="Genomic_DNA"/>
</dbReference>
<accession>A0A0B1TU86</accession>
<name>A0A0B1TU86_OESDE</name>
<sequence length="108" mass="11872">MFLQAAFVLPNARTLPLLVVGTTNGVQIFDIRTQKLLQQENIEVGLDEPDDSSNWSSFCRGITCNDNTILIGTSFGHIIQFHCSGETSITSKKCLKVALVLKATKVFI</sequence>
<reference evidence="1 2" key="1">
    <citation type="submission" date="2014-03" db="EMBL/GenBank/DDBJ databases">
        <title>Draft genome of the hookworm Oesophagostomum dentatum.</title>
        <authorList>
            <person name="Mitreva M."/>
        </authorList>
    </citation>
    <scope>NUCLEOTIDE SEQUENCE [LARGE SCALE GENOMIC DNA]</scope>
    <source>
        <strain evidence="1 2">OD-Hann</strain>
    </source>
</reference>